<dbReference type="Pfam" id="PF00026">
    <property type="entry name" value="Asp"/>
    <property type="match status" value="1"/>
</dbReference>
<dbReference type="SUPFAM" id="SSF50630">
    <property type="entry name" value="Acid proteases"/>
    <property type="match status" value="1"/>
</dbReference>
<dbReference type="GO" id="GO:0004190">
    <property type="term" value="F:aspartic-type endopeptidase activity"/>
    <property type="evidence" value="ECO:0007669"/>
    <property type="project" value="UniProtKB-KW"/>
</dbReference>
<feature type="active site" evidence="5">
    <location>
        <position position="297"/>
    </location>
</feature>
<evidence type="ECO:0000256" key="2">
    <source>
        <dbReference type="ARBA" id="ARBA00022670"/>
    </source>
</evidence>
<feature type="chain" id="PRO_5041337583" description="Peptidase A1 domain-containing protein" evidence="7">
    <location>
        <begin position="19"/>
        <end position="410"/>
    </location>
</feature>
<evidence type="ECO:0000256" key="4">
    <source>
        <dbReference type="ARBA" id="ARBA00022801"/>
    </source>
</evidence>
<dbReference type="PANTHER" id="PTHR47966">
    <property type="entry name" value="BETA-SITE APP-CLEAVING ENZYME, ISOFORM A-RELATED"/>
    <property type="match status" value="1"/>
</dbReference>
<evidence type="ECO:0000256" key="1">
    <source>
        <dbReference type="ARBA" id="ARBA00007447"/>
    </source>
</evidence>
<keyword evidence="10" id="KW-1185">Reference proteome</keyword>
<keyword evidence="3 6" id="KW-0064">Aspartyl protease</keyword>
<dbReference type="FunFam" id="2.40.70.10:FF:000026">
    <property type="entry name" value="Endothiapepsin"/>
    <property type="match status" value="1"/>
</dbReference>
<keyword evidence="4 6" id="KW-0378">Hydrolase</keyword>
<dbReference type="InterPro" id="IPR033121">
    <property type="entry name" value="PEPTIDASE_A1"/>
</dbReference>
<evidence type="ECO:0000259" key="8">
    <source>
        <dbReference type="PROSITE" id="PS51767"/>
    </source>
</evidence>
<evidence type="ECO:0000313" key="9">
    <source>
        <dbReference type="EMBL" id="MDI1488400.1"/>
    </source>
</evidence>
<dbReference type="InterPro" id="IPR021109">
    <property type="entry name" value="Peptidase_aspartic_dom_sf"/>
</dbReference>
<feature type="signal peptide" evidence="7">
    <location>
        <begin position="1"/>
        <end position="18"/>
    </location>
</feature>
<name>A0AA43TVS0_9LECA</name>
<reference evidence="9" key="1">
    <citation type="journal article" date="2023" name="Genome Biol. Evol.">
        <title>First Whole Genome Sequence and Flow Cytometry Genome Size Data for the Lichen-Forming Fungus Ramalina farinacea (Ascomycota).</title>
        <authorList>
            <person name="Llewellyn T."/>
            <person name="Mian S."/>
            <person name="Hill R."/>
            <person name="Leitch I.J."/>
            <person name="Gaya E."/>
        </authorList>
    </citation>
    <scope>NUCLEOTIDE SEQUENCE</scope>
    <source>
        <strain evidence="9">LIQ254RAFAR</strain>
    </source>
</reference>
<evidence type="ECO:0000256" key="3">
    <source>
        <dbReference type="ARBA" id="ARBA00022750"/>
    </source>
</evidence>
<proteinExistence type="inferred from homology"/>
<comment type="caution">
    <text evidence="9">The sequence shown here is derived from an EMBL/GenBank/DDBJ whole genome shotgun (WGS) entry which is preliminary data.</text>
</comment>
<evidence type="ECO:0000256" key="7">
    <source>
        <dbReference type="SAM" id="SignalP"/>
    </source>
</evidence>
<dbReference type="InterPro" id="IPR034163">
    <property type="entry name" value="Aspergillopepsin-like_cat_dom"/>
</dbReference>
<organism evidence="9 10">
    <name type="scientific">Ramalina farinacea</name>
    <dbReference type="NCBI Taxonomy" id="258253"/>
    <lineage>
        <taxon>Eukaryota</taxon>
        <taxon>Fungi</taxon>
        <taxon>Dikarya</taxon>
        <taxon>Ascomycota</taxon>
        <taxon>Pezizomycotina</taxon>
        <taxon>Lecanoromycetes</taxon>
        <taxon>OSLEUM clade</taxon>
        <taxon>Lecanoromycetidae</taxon>
        <taxon>Lecanorales</taxon>
        <taxon>Lecanorineae</taxon>
        <taxon>Ramalinaceae</taxon>
        <taxon>Ramalina</taxon>
    </lineage>
</organism>
<dbReference type="CDD" id="cd06097">
    <property type="entry name" value="Aspergillopepsin_like"/>
    <property type="match status" value="1"/>
</dbReference>
<dbReference type="FunFam" id="2.40.70.10:FF:000024">
    <property type="entry name" value="Endothiapepsin"/>
    <property type="match status" value="1"/>
</dbReference>
<dbReference type="Gene3D" id="2.40.70.10">
    <property type="entry name" value="Acid Proteases"/>
    <property type="match status" value="2"/>
</dbReference>
<feature type="active site" evidence="5">
    <location>
        <position position="116"/>
    </location>
</feature>
<dbReference type="Proteomes" id="UP001161017">
    <property type="component" value="Unassembled WGS sequence"/>
</dbReference>
<protein>
    <recommendedName>
        <fullName evidence="8">Peptidase A1 domain-containing protein</fullName>
    </recommendedName>
</protein>
<feature type="domain" description="Peptidase A1" evidence="8">
    <location>
        <begin position="100"/>
        <end position="406"/>
    </location>
</feature>
<evidence type="ECO:0000313" key="10">
    <source>
        <dbReference type="Proteomes" id="UP001161017"/>
    </source>
</evidence>
<dbReference type="PROSITE" id="PS51767">
    <property type="entry name" value="PEPTIDASE_A1"/>
    <property type="match status" value="1"/>
</dbReference>
<gene>
    <name evidence="9" type="ORF">OHK93_007675</name>
</gene>
<comment type="similarity">
    <text evidence="1 6">Belongs to the peptidase A1 family.</text>
</comment>
<sequence length="410" mass="42119">MHVQHVLAALALTSVITAAPLADQKRAATFSGPKQFSVAQSPPKSPGKKIAGPIALAQALGKYSKLGLKPSAAVKAAAAKAAATDDGTVSANPEQYDQAYLESVSIGGQTLNLDFDTGSSDLWVFSSELPTSEQAGHDIYTPGSSAKKLNGETWSISYGDGSSASGDVYTDTVDVGGTTVTTQAVELASTISAEFQQDQSDGLLGLAFSSINTVTPDQQKTFFTNAESSLDSPLFAVDLKKGEPGTYDFGFIDDSKHTGDITYTAVDNSQGFWGFTSSGYKVGDGAMTSADINSIADTGTSLLLLPDNVVGDYYGAVNGAENSEADGGYVFPCTATLPDLALQIEGYSAVVPGSFFNYAPASGSGSCFGGLQSSGGVGINIFGDVFLKSQFVVFSDASGGPQLGFAAKDL</sequence>
<dbReference type="PROSITE" id="PS00141">
    <property type="entry name" value="ASP_PROTEASE"/>
    <property type="match status" value="1"/>
</dbReference>
<dbReference type="InterPro" id="IPR001969">
    <property type="entry name" value="Aspartic_peptidase_AS"/>
</dbReference>
<keyword evidence="7" id="KW-0732">Signal</keyword>
<dbReference type="PRINTS" id="PR00792">
    <property type="entry name" value="PEPSIN"/>
</dbReference>
<dbReference type="EMBL" id="JAPUFD010000007">
    <property type="protein sequence ID" value="MDI1488400.1"/>
    <property type="molecule type" value="Genomic_DNA"/>
</dbReference>
<keyword evidence="2 6" id="KW-0645">Protease</keyword>
<dbReference type="InterPro" id="IPR001461">
    <property type="entry name" value="Aspartic_peptidase_A1"/>
</dbReference>
<dbReference type="AlphaFoldDB" id="A0AA43TVS0"/>
<dbReference type="PANTHER" id="PTHR47966:SF2">
    <property type="entry name" value="ASPERGILLOPEPSIN-1-RELATED"/>
    <property type="match status" value="1"/>
</dbReference>
<accession>A0AA43TVS0</accession>
<evidence type="ECO:0000256" key="6">
    <source>
        <dbReference type="RuleBase" id="RU000454"/>
    </source>
</evidence>
<evidence type="ECO:0000256" key="5">
    <source>
        <dbReference type="PIRSR" id="PIRSR601461-1"/>
    </source>
</evidence>
<dbReference type="GO" id="GO:0006508">
    <property type="term" value="P:proteolysis"/>
    <property type="evidence" value="ECO:0007669"/>
    <property type="project" value="UniProtKB-KW"/>
</dbReference>